<evidence type="ECO:0000313" key="1">
    <source>
        <dbReference type="EMBL" id="JAD30740.1"/>
    </source>
</evidence>
<organism evidence="1">
    <name type="scientific">Arundo donax</name>
    <name type="common">Giant reed</name>
    <name type="synonym">Donax arundinaceus</name>
    <dbReference type="NCBI Taxonomy" id="35708"/>
    <lineage>
        <taxon>Eukaryota</taxon>
        <taxon>Viridiplantae</taxon>
        <taxon>Streptophyta</taxon>
        <taxon>Embryophyta</taxon>
        <taxon>Tracheophyta</taxon>
        <taxon>Spermatophyta</taxon>
        <taxon>Magnoliopsida</taxon>
        <taxon>Liliopsida</taxon>
        <taxon>Poales</taxon>
        <taxon>Poaceae</taxon>
        <taxon>PACMAD clade</taxon>
        <taxon>Arundinoideae</taxon>
        <taxon>Arundineae</taxon>
        <taxon>Arundo</taxon>
    </lineage>
</organism>
<reference evidence="1" key="2">
    <citation type="journal article" date="2015" name="Data Brief">
        <title>Shoot transcriptome of the giant reed, Arundo donax.</title>
        <authorList>
            <person name="Barrero R.A."/>
            <person name="Guerrero F.D."/>
            <person name="Moolhuijzen P."/>
            <person name="Goolsby J.A."/>
            <person name="Tidwell J."/>
            <person name="Bellgard S.E."/>
            <person name="Bellgard M.I."/>
        </authorList>
    </citation>
    <scope>NUCLEOTIDE SEQUENCE</scope>
    <source>
        <tissue evidence="1">Shoot tissue taken approximately 20 cm above the soil surface</tissue>
    </source>
</reference>
<reference evidence="1" key="1">
    <citation type="submission" date="2014-09" db="EMBL/GenBank/DDBJ databases">
        <authorList>
            <person name="Magalhaes I.L.F."/>
            <person name="Oliveira U."/>
            <person name="Santos F.R."/>
            <person name="Vidigal T.H.D.A."/>
            <person name="Brescovit A.D."/>
            <person name="Santos A.J."/>
        </authorList>
    </citation>
    <scope>NUCLEOTIDE SEQUENCE</scope>
    <source>
        <tissue evidence="1">Shoot tissue taken approximately 20 cm above the soil surface</tissue>
    </source>
</reference>
<protein>
    <submittedName>
        <fullName evidence="1">Uncharacterized protein</fullName>
    </submittedName>
</protein>
<dbReference type="AlphaFoldDB" id="A0A0A8Z1X5"/>
<sequence length="60" mass="6586">MGYDSHTWKQHQAPLAFALRSLCIGVLDPEPQSAFPVTSSPAPMGQVLLMWTGLEQVAFQ</sequence>
<proteinExistence type="predicted"/>
<dbReference type="EMBL" id="GBRH01267155">
    <property type="protein sequence ID" value="JAD30740.1"/>
    <property type="molecule type" value="Transcribed_RNA"/>
</dbReference>
<name>A0A0A8Z1X5_ARUDO</name>
<accession>A0A0A8Z1X5</accession>